<comment type="caution">
    <text evidence="2">The sequence shown here is derived from an EMBL/GenBank/DDBJ whole genome shotgun (WGS) entry which is preliminary data.</text>
</comment>
<evidence type="ECO:0008006" key="4">
    <source>
        <dbReference type="Google" id="ProtNLM"/>
    </source>
</evidence>
<dbReference type="RefSeq" id="WP_229687797.1">
    <property type="nucleotide sequence ID" value="NZ_BMIB01000002.1"/>
</dbReference>
<reference evidence="2" key="1">
    <citation type="journal article" date="2014" name="Int. J. Syst. Evol. Microbiol.">
        <title>Complete genome sequence of Corynebacterium casei LMG S-19264T (=DSM 44701T), isolated from a smear-ripened cheese.</title>
        <authorList>
            <consortium name="US DOE Joint Genome Institute (JGI-PGF)"/>
            <person name="Walter F."/>
            <person name="Albersmeier A."/>
            <person name="Kalinowski J."/>
            <person name="Ruckert C."/>
        </authorList>
    </citation>
    <scope>NUCLEOTIDE SEQUENCE</scope>
    <source>
        <strain evidence="2">CGMCC 1.15290</strain>
    </source>
</reference>
<evidence type="ECO:0000313" key="2">
    <source>
        <dbReference type="EMBL" id="GGH64791.1"/>
    </source>
</evidence>
<name>A0A917IW17_9BACT</name>
<organism evidence="2 3">
    <name type="scientific">Filimonas zeae</name>
    <dbReference type="NCBI Taxonomy" id="1737353"/>
    <lineage>
        <taxon>Bacteria</taxon>
        <taxon>Pseudomonadati</taxon>
        <taxon>Bacteroidota</taxon>
        <taxon>Chitinophagia</taxon>
        <taxon>Chitinophagales</taxon>
        <taxon>Chitinophagaceae</taxon>
        <taxon>Filimonas</taxon>
    </lineage>
</organism>
<proteinExistence type="predicted"/>
<dbReference type="Proteomes" id="UP000627292">
    <property type="component" value="Unassembled WGS sequence"/>
</dbReference>
<sequence length="314" mass="35854">MMKFKILPVLGVLCSFWASAQDMIVRTLPTEVFRTITHDAKDTSSWKWKRGGQFNLNLSQGSLSNWAAGGDNFSMAFNSYVNYFMYFKKGKHSWDNNVDMYFGYIQTSSSGSRKNDDRLDYLSKYGFQIDSLKRFFLSGLFNFRSQFFDGYSDNKLASTFLSPAYVLFSLGMDYKPLPNFSVFLSPLTSRATIVASKRLAELGLYGVPKGRRAINALGAFSSINYSKDIAKNVSYRGRMDLFSDYKNNPWNIDLYLTNYFTFKINKYLSATYNLDMIYDDDVKLFGKTKDSPALQVKSLVGIGFLYKLAPVAHQ</sequence>
<feature type="chain" id="PRO_5037415230" description="DUF3078 domain-containing protein" evidence="1">
    <location>
        <begin position="21"/>
        <end position="314"/>
    </location>
</feature>
<evidence type="ECO:0000256" key="1">
    <source>
        <dbReference type="SAM" id="SignalP"/>
    </source>
</evidence>
<dbReference type="AlphaFoldDB" id="A0A917IW17"/>
<keyword evidence="3" id="KW-1185">Reference proteome</keyword>
<protein>
    <recommendedName>
        <fullName evidence="4">DUF3078 domain-containing protein</fullName>
    </recommendedName>
</protein>
<dbReference type="Pfam" id="PF11276">
    <property type="entry name" value="DUF3078"/>
    <property type="match status" value="1"/>
</dbReference>
<dbReference type="EMBL" id="BMIB01000002">
    <property type="protein sequence ID" value="GGH64791.1"/>
    <property type="molecule type" value="Genomic_DNA"/>
</dbReference>
<feature type="signal peptide" evidence="1">
    <location>
        <begin position="1"/>
        <end position="20"/>
    </location>
</feature>
<dbReference type="InterPro" id="IPR021428">
    <property type="entry name" value="DUF3078"/>
</dbReference>
<keyword evidence="1" id="KW-0732">Signal</keyword>
<gene>
    <name evidence="2" type="ORF">GCM10011379_17230</name>
</gene>
<accession>A0A917IW17</accession>
<evidence type="ECO:0000313" key="3">
    <source>
        <dbReference type="Proteomes" id="UP000627292"/>
    </source>
</evidence>
<reference evidence="2" key="2">
    <citation type="submission" date="2020-09" db="EMBL/GenBank/DDBJ databases">
        <authorList>
            <person name="Sun Q."/>
            <person name="Zhou Y."/>
        </authorList>
    </citation>
    <scope>NUCLEOTIDE SEQUENCE</scope>
    <source>
        <strain evidence="2">CGMCC 1.15290</strain>
    </source>
</reference>